<evidence type="ECO:0000313" key="7">
    <source>
        <dbReference type="EMBL" id="MBC8611770.1"/>
    </source>
</evidence>
<name>A0A8J6TXV3_9FIRM</name>
<feature type="domain" description="Tetrapyrrole methylase" evidence="6">
    <location>
        <begin position="3"/>
        <end position="209"/>
    </location>
</feature>
<dbReference type="InterPro" id="IPR006363">
    <property type="entry name" value="Cbl_synth_CobJ/CibH_dom"/>
</dbReference>
<comment type="pathway">
    <text evidence="1">Cofactor biosynthesis; adenosylcobalamin biosynthesis.</text>
</comment>
<accession>A0A8J6TXV3</accession>
<dbReference type="GO" id="GO:0032259">
    <property type="term" value="P:methylation"/>
    <property type="evidence" value="ECO:0007669"/>
    <property type="project" value="UniProtKB-KW"/>
</dbReference>
<dbReference type="Pfam" id="PF00590">
    <property type="entry name" value="TP_methylase"/>
    <property type="match status" value="1"/>
</dbReference>
<dbReference type="InterPro" id="IPR035996">
    <property type="entry name" value="4pyrrol_Methylase_sf"/>
</dbReference>
<proteinExistence type="predicted"/>
<dbReference type="InterPro" id="IPR014777">
    <property type="entry name" value="4pyrrole_Mease_sub1"/>
</dbReference>
<dbReference type="GO" id="GO:0009236">
    <property type="term" value="P:cobalamin biosynthetic process"/>
    <property type="evidence" value="ECO:0007669"/>
    <property type="project" value="UniProtKB-UniPathway"/>
</dbReference>
<reference evidence="7" key="1">
    <citation type="submission" date="2020-08" db="EMBL/GenBank/DDBJ databases">
        <title>Genome public.</title>
        <authorList>
            <person name="Liu C."/>
            <person name="Sun Q."/>
        </authorList>
    </citation>
    <scope>NUCLEOTIDE SEQUENCE</scope>
    <source>
        <strain evidence="7">NSJ-15</strain>
    </source>
</reference>
<dbReference type="Proteomes" id="UP000632659">
    <property type="component" value="Unassembled WGS sequence"/>
</dbReference>
<evidence type="ECO:0000256" key="4">
    <source>
        <dbReference type="ARBA" id="ARBA00022679"/>
    </source>
</evidence>
<dbReference type="RefSeq" id="WP_093989946.1">
    <property type="nucleotide sequence ID" value="NZ_FYDD01000004.1"/>
</dbReference>
<evidence type="ECO:0000256" key="3">
    <source>
        <dbReference type="ARBA" id="ARBA00022603"/>
    </source>
</evidence>
<dbReference type="CDD" id="cd11646">
    <property type="entry name" value="Precorrin_3B_C17_MT"/>
    <property type="match status" value="1"/>
</dbReference>
<dbReference type="Gene3D" id="3.40.1010.10">
    <property type="entry name" value="Cobalt-precorrin-4 Transmethylase, Domain 1"/>
    <property type="match status" value="1"/>
</dbReference>
<keyword evidence="3 7" id="KW-0489">Methyltransferase</keyword>
<dbReference type="OrthoDB" id="9772960at2"/>
<dbReference type="NCBIfam" id="TIGR01466">
    <property type="entry name" value="cobJ_cbiH"/>
    <property type="match status" value="1"/>
</dbReference>
<evidence type="ECO:0000259" key="6">
    <source>
        <dbReference type="Pfam" id="PF00590"/>
    </source>
</evidence>
<keyword evidence="5" id="KW-0949">S-adenosyl-L-methionine</keyword>
<dbReference type="EMBL" id="JACRTL010000008">
    <property type="protein sequence ID" value="MBC8611770.1"/>
    <property type="molecule type" value="Genomic_DNA"/>
</dbReference>
<evidence type="ECO:0000256" key="1">
    <source>
        <dbReference type="ARBA" id="ARBA00004953"/>
    </source>
</evidence>
<dbReference type="InterPro" id="IPR000878">
    <property type="entry name" value="4pyrrol_Mease"/>
</dbReference>
<evidence type="ECO:0000256" key="5">
    <source>
        <dbReference type="ARBA" id="ARBA00022691"/>
    </source>
</evidence>
<dbReference type="AlphaFoldDB" id="A0A8J6TXV3"/>
<dbReference type="Gene3D" id="3.30.950.10">
    <property type="entry name" value="Methyltransferase, Cobalt-precorrin-4 Transmethylase, Domain 2"/>
    <property type="match status" value="1"/>
</dbReference>
<dbReference type="EC" id="2.1.1.131" evidence="7"/>
<evidence type="ECO:0000313" key="8">
    <source>
        <dbReference type="Proteomes" id="UP000632659"/>
    </source>
</evidence>
<dbReference type="PANTHER" id="PTHR47036">
    <property type="entry name" value="COBALT-FACTOR III C(17)-METHYLTRANSFERASE-RELATED"/>
    <property type="match status" value="1"/>
</dbReference>
<keyword evidence="2" id="KW-0169">Cobalamin biosynthesis</keyword>
<dbReference type="UniPathway" id="UPA00148"/>
<evidence type="ECO:0000256" key="2">
    <source>
        <dbReference type="ARBA" id="ARBA00022573"/>
    </source>
</evidence>
<comment type="caution">
    <text evidence="7">The sequence shown here is derived from an EMBL/GenBank/DDBJ whole genome shotgun (WGS) entry which is preliminary data.</text>
</comment>
<dbReference type="PANTHER" id="PTHR47036:SF1">
    <property type="entry name" value="COBALT-FACTOR III C(17)-METHYLTRANSFERASE-RELATED"/>
    <property type="match status" value="1"/>
</dbReference>
<sequence>MGKLSVIGLGPGGVSGMTRQAFEALQGCELVVGYPVYLDLIREDFPEKEYFSTPMKQEIERCRKAVEEALAGKQVALLCSGDAGVYGMAGPVLELSEEYPPVEIEVISGVTAACAGAAVLGGALMHDFAVISLSDLLTPWDLIEKRLSLAAQGDFCIALYNPSSRKRKDHLKRACDILLRTREPETVCGIVRQIGREEQEKRILPLKDLRDTEVDMFTTVFIGNSQTKQVGEWMVTPRGYHLGKG</sequence>
<organism evidence="7 8">
    <name type="scientific">Massiliimalia timonensis</name>
    <dbReference type="NCBI Taxonomy" id="1987501"/>
    <lineage>
        <taxon>Bacteria</taxon>
        <taxon>Bacillati</taxon>
        <taxon>Bacillota</taxon>
        <taxon>Clostridia</taxon>
        <taxon>Eubacteriales</taxon>
        <taxon>Oscillospiraceae</taxon>
        <taxon>Massiliimalia</taxon>
    </lineage>
</organism>
<dbReference type="InterPro" id="IPR051810">
    <property type="entry name" value="Precorrin_MeTrfase"/>
</dbReference>
<protein>
    <submittedName>
        <fullName evidence="7">Precorrin-3B C(17)-methyltransferase</fullName>
        <ecNumber evidence="7">2.1.1.131</ecNumber>
    </submittedName>
</protein>
<dbReference type="InterPro" id="IPR014776">
    <property type="entry name" value="4pyrrole_Mease_sub2"/>
</dbReference>
<dbReference type="SUPFAM" id="SSF53790">
    <property type="entry name" value="Tetrapyrrole methylase"/>
    <property type="match status" value="1"/>
</dbReference>
<gene>
    <name evidence="7" type="primary">cobJ</name>
    <name evidence="7" type="ORF">H8702_11780</name>
</gene>
<dbReference type="GO" id="GO:0030789">
    <property type="term" value="F:precorrin-3B C17-methyltransferase activity"/>
    <property type="evidence" value="ECO:0007669"/>
    <property type="project" value="UniProtKB-EC"/>
</dbReference>
<keyword evidence="4 7" id="KW-0808">Transferase</keyword>
<keyword evidence="8" id="KW-1185">Reference proteome</keyword>